<evidence type="ECO:0000256" key="3">
    <source>
        <dbReference type="SAM" id="Phobius"/>
    </source>
</evidence>
<dbReference type="SUPFAM" id="SSF56601">
    <property type="entry name" value="beta-lactamase/transpeptidase-like"/>
    <property type="match status" value="1"/>
</dbReference>
<organism evidence="5 6">
    <name type="scientific">Saccharopolyspora aridisoli</name>
    <dbReference type="NCBI Taxonomy" id="2530385"/>
    <lineage>
        <taxon>Bacteria</taxon>
        <taxon>Bacillati</taxon>
        <taxon>Actinomycetota</taxon>
        <taxon>Actinomycetes</taxon>
        <taxon>Pseudonocardiales</taxon>
        <taxon>Pseudonocardiaceae</taxon>
        <taxon>Saccharopolyspora</taxon>
    </lineage>
</organism>
<sequence length="331" mass="34979">MRYRQPGGFLLALSAIGCLIGGIVLLGGNQLQHNEIRLGRRAVLAALLAAPVAACAPSTPPAAPVATAPPPDPVWAELERRYDARLGLFARNVATGRTVAHRADERVALCSTFKVYASAALLRAHGLAGGYFDRVIRYDAGQLVENSPITETRVHTGMTVGELCAAAVQHSDNTAANLMLRELGGPQAITEFARTIGDPMTRLDRWETELNTAIPGDERDTSTPRALGDGLQRLLLGDALGPAERDRLTGWMLGSATGAARIRAGVPSSWRTADKTGGGSAYGVANDIAVTWTDTATPIVISLLTGRPREHDTANNALLADAARVVAERLV</sequence>
<feature type="domain" description="Beta-lactamase class A catalytic" evidence="4">
    <location>
        <begin position="87"/>
        <end position="305"/>
    </location>
</feature>
<dbReference type="GO" id="GO:0030655">
    <property type="term" value="P:beta-lactam antibiotic catabolic process"/>
    <property type="evidence" value="ECO:0007669"/>
    <property type="project" value="InterPro"/>
</dbReference>
<dbReference type="PANTHER" id="PTHR35333">
    <property type="entry name" value="BETA-LACTAMASE"/>
    <property type="match status" value="1"/>
</dbReference>
<dbReference type="InterPro" id="IPR045155">
    <property type="entry name" value="Beta-lactam_cat"/>
</dbReference>
<reference evidence="5 6" key="1">
    <citation type="submission" date="2019-03" db="EMBL/GenBank/DDBJ databases">
        <title>Draft genome sequences of novel Actinobacteria.</title>
        <authorList>
            <person name="Sahin N."/>
            <person name="Ay H."/>
            <person name="Saygin H."/>
        </authorList>
    </citation>
    <scope>NUCLEOTIDE SEQUENCE [LARGE SCALE GENOMIC DNA]</scope>
    <source>
        <strain evidence="5 6">16K404</strain>
    </source>
</reference>
<evidence type="ECO:0000256" key="2">
    <source>
        <dbReference type="ARBA" id="ARBA00030171"/>
    </source>
</evidence>
<keyword evidence="3" id="KW-0812">Transmembrane</keyword>
<dbReference type="GO" id="GO:0008800">
    <property type="term" value="F:beta-lactamase activity"/>
    <property type="evidence" value="ECO:0007669"/>
    <property type="project" value="InterPro"/>
</dbReference>
<dbReference type="Pfam" id="PF13354">
    <property type="entry name" value="Beta-lactamase2"/>
    <property type="match status" value="1"/>
</dbReference>
<dbReference type="Proteomes" id="UP000294744">
    <property type="component" value="Unassembled WGS sequence"/>
</dbReference>
<gene>
    <name evidence="5" type="primary">bla</name>
    <name evidence="5" type="ORF">E1161_18645</name>
</gene>
<name>A0A4R4UNB5_9PSEU</name>
<feature type="transmembrane region" description="Helical" evidence="3">
    <location>
        <begin position="7"/>
        <end position="28"/>
    </location>
</feature>
<dbReference type="OrthoDB" id="9784149at2"/>
<dbReference type="InterPro" id="IPR000871">
    <property type="entry name" value="Beta-lactam_class-A"/>
</dbReference>
<accession>A0A4R4UNB5</accession>
<protein>
    <recommendedName>
        <fullName evidence="1">Beta-lactamase</fullName>
    </recommendedName>
    <alternativeName>
        <fullName evidence="2">Penicillinase</fullName>
    </alternativeName>
</protein>
<proteinExistence type="predicted"/>
<dbReference type="PANTHER" id="PTHR35333:SF3">
    <property type="entry name" value="BETA-LACTAMASE-TYPE TRANSPEPTIDASE FOLD CONTAINING PROTEIN"/>
    <property type="match status" value="1"/>
</dbReference>
<dbReference type="Gene3D" id="3.40.710.10">
    <property type="entry name" value="DD-peptidase/beta-lactamase superfamily"/>
    <property type="match status" value="1"/>
</dbReference>
<dbReference type="EMBL" id="SMKV01000024">
    <property type="protein sequence ID" value="TDC90562.1"/>
    <property type="molecule type" value="Genomic_DNA"/>
</dbReference>
<keyword evidence="3" id="KW-1133">Transmembrane helix</keyword>
<dbReference type="InterPro" id="IPR012338">
    <property type="entry name" value="Beta-lactam/transpept-like"/>
</dbReference>
<keyword evidence="3" id="KW-0472">Membrane</keyword>
<evidence type="ECO:0000259" key="4">
    <source>
        <dbReference type="Pfam" id="PF13354"/>
    </source>
</evidence>
<dbReference type="PROSITE" id="PS51318">
    <property type="entry name" value="TAT"/>
    <property type="match status" value="1"/>
</dbReference>
<dbReference type="PRINTS" id="PR00118">
    <property type="entry name" value="BLACTAMASEA"/>
</dbReference>
<evidence type="ECO:0000256" key="1">
    <source>
        <dbReference type="ARBA" id="ARBA00018879"/>
    </source>
</evidence>
<keyword evidence="6" id="KW-1185">Reference proteome</keyword>
<dbReference type="GO" id="GO:0046677">
    <property type="term" value="P:response to antibiotic"/>
    <property type="evidence" value="ECO:0007669"/>
    <property type="project" value="InterPro"/>
</dbReference>
<dbReference type="PROSITE" id="PS51257">
    <property type="entry name" value="PROKAR_LIPOPROTEIN"/>
    <property type="match status" value="1"/>
</dbReference>
<evidence type="ECO:0000313" key="5">
    <source>
        <dbReference type="EMBL" id="TDC90562.1"/>
    </source>
</evidence>
<dbReference type="InterPro" id="IPR006311">
    <property type="entry name" value="TAT_signal"/>
</dbReference>
<evidence type="ECO:0000313" key="6">
    <source>
        <dbReference type="Proteomes" id="UP000294744"/>
    </source>
</evidence>
<dbReference type="NCBIfam" id="NF033103">
    <property type="entry name" value="bla_class_A"/>
    <property type="match status" value="1"/>
</dbReference>
<comment type="caution">
    <text evidence="5">The sequence shown here is derived from an EMBL/GenBank/DDBJ whole genome shotgun (WGS) entry which is preliminary data.</text>
</comment>
<dbReference type="AlphaFoldDB" id="A0A4R4UNB5"/>